<sequence length="141" mass="15741">MEPPMTPKPMPASSPNLPTNHIDKLFGIVYITLTGVIVTIIPAAGPFSWLPSCGGHCPQKTRPELPLKTTGHPPKTGSLTKTFMRLMGKTTDYRKATAIIRISEKFAHRLQKTYLKTGTVLLLKKSKWFPVLLVKEHLWPI</sequence>
<dbReference type="Proteomes" id="UP001165960">
    <property type="component" value="Unassembled WGS sequence"/>
</dbReference>
<name>A0ACC2UML1_9FUNG</name>
<gene>
    <name evidence="1" type="ORF">DSO57_1024039</name>
</gene>
<protein>
    <submittedName>
        <fullName evidence="1">Uncharacterized protein</fullName>
    </submittedName>
</protein>
<accession>A0ACC2UML1</accession>
<keyword evidence="2" id="KW-1185">Reference proteome</keyword>
<evidence type="ECO:0000313" key="1">
    <source>
        <dbReference type="EMBL" id="KAJ9088345.1"/>
    </source>
</evidence>
<comment type="caution">
    <text evidence="1">The sequence shown here is derived from an EMBL/GenBank/DDBJ whole genome shotgun (WGS) entry which is preliminary data.</text>
</comment>
<proteinExistence type="predicted"/>
<reference evidence="1" key="1">
    <citation type="submission" date="2022-04" db="EMBL/GenBank/DDBJ databases">
        <title>Genome of the entomopathogenic fungus Entomophthora muscae.</title>
        <authorList>
            <person name="Elya C."/>
            <person name="Lovett B.R."/>
            <person name="Lee E."/>
            <person name="Macias A.M."/>
            <person name="Hajek A.E."/>
            <person name="De Bivort B.L."/>
            <person name="Kasson M.T."/>
            <person name="De Fine Licht H.H."/>
            <person name="Stajich J.E."/>
        </authorList>
    </citation>
    <scope>NUCLEOTIDE SEQUENCE</scope>
    <source>
        <strain evidence="1">Berkeley</strain>
    </source>
</reference>
<organism evidence="1 2">
    <name type="scientific">Entomophthora muscae</name>
    <dbReference type="NCBI Taxonomy" id="34485"/>
    <lineage>
        <taxon>Eukaryota</taxon>
        <taxon>Fungi</taxon>
        <taxon>Fungi incertae sedis</taxon>
        <taxon>Zoopagomycota</taxon>
        <taxon>Entomophthoromycotina</taxon>
        <taxon>Entomophthoromycetes</taxon>
        <taxon>Entomophthorales</taxon>
        <taxon>Entomophthoraceae</taxon>
        <taxon>Entomophthora</taxon>
    </lineage>
</organism>
<dbReference type="EMBL" id="QTSX02000128">
    <property type="protein sequence ID" value="KAJ9088345.1"/>
    <property type="molecule type" value="Genomic_DNA"/>
</dbReference>
<evidence type="ECO:0000313" key="2">
    <source>
        <dbReference type="Proteomes" id="UP001165960"/>
    </source>
</evidence>